<keyword evidence="9" id="KW-0864">Zinc transport</keyword>
<dbReference type="FunFam" id="1.10.3470.10:FF:000002">
    <property type="entry name" value="Zinc ABC transporter permease subunit ZnuB"/>
    <property type="match status" value="1"/>
</dbReference>
<dbReference type="GO" id="GO:0010043">
    <property type="term" value="P:response to zinc ion"/>
    <property type="evidence" value="ECO:0007669"/>
    <property type="project" value="TreeGrafter"/>
</dbReference>
<keyword evidence="12 15" id="KW-0472">Membrane</keyword>
<feature type="transmembrane region" description="Helical" evidence="15">
    <location>
        <begin position="94"/>
        <end position="115"/>
    </location>
</feature>
<keyword evidence="4 14" id="KW-0813">Transport</keyword>
<dbReference type="GO" id="GO:0055085">
    <property type="term" value="P:transmembrane transport"/>
    <property type="evidence" value="ECO:0007669"/>
    <property type="project" value="InterPro"/>
</dbReference>
<evidence type="ECO:0000256" key="6">
    <source>
        <dbReference type="ARBA" id="ARBA00022519"/>
    </source>
</evidence>
<feature type="transmembrane region" description="Helical" evidence="15">
    <location>
        <begin position="179"/>
        <end position="201"/>
    </location>
</feature>
<dbReference type="Proteomes" id="UP000218172">
    <property type="component" value="Unassembled WGS sequence"/>
</dbReference>
<evidence type="ECO:0000256" key="9">
    <source>
        <dbReference type="ARBA" id="ARBA00022906"/>
    </source>
</evidence>
<evidence type="ECO:0000256" key="10">
    <source>
        <dbReference type="ARBA" id="ARBA00022989"/>
    </source>
</evidence>
<reference evidence="17" key="1">
    <citation type="submission" date="2017-08" db="EMBL/GenBank/DDBJ databases">
        <title>A dynamic microbial community with high functional redundancy inhabits the cold, oxic subseafloor aquifer.</title>
        <authorList>
            <person name="Tully B.J."/>
            <person name="Wheat C.G."/>
            <person name="Glazer B.T."/>
            <person name="Huber J.A."/>
        </authorList>
    </citation>
    <scope>NUCLEOTIDE SEQUENCE [LARGE SCALE GENOMIC DNA]</scope>
</reference>
<dbReference type="GO" id="GO:0043190">
    <property type="term" value="C:ATP-binding cassette (ABC) transporter complex"/>
    <property type="evidence" value="ECO:0007669"/>
    <property type="project" value="InterPro"/>
</dbReference>
<comment type="similarity">
    <text evidence="3 14">Belongs to the ABC-3 integral membrane protein family.</text>
</comment>
<organism evidence="16 17">
    <name type="scientific">SAR86 cluster bacterium</name>
    <dbReference type="NCBI Taxonomy" id="2030880"/>
    <lineage>
        <taxon>Bacteria</taxon>
        <taxon>Pseudomonadati</taxon>
        <taxon>Pseudomonadota</taxon>
        <taxon>Gammaproteobacteria</taxon>
        <taxon>SAR86 cluster</taxon>
    </lineage>
</organism>
<dbReference type="InterPro" id="IPR037294">
    <property type="entry name" value="ABC_BtuC-like"/>
</dbReference>
<keyword evidence="11" id="KW-0406">Ion transport</keyword>
<keyword evidence="10 15" id="KW-1133">Transmembrane helix</keyword>
<evidence type="ECO:0000313" key="16">
    <source>
        <dbReference type="EMBL" id="PCH63771.1"/>
    </source>
</evidence>
<evidence type="ECO:0000256" key="8">
    <source>
        <dbReference type="ARBA" id="ARBA00022833"/>
    </source>
</evidence>
<feature type="transmembrane region" description="Helical" evidence="15">
    <location>
        <begin position="136"/>
        <end position="154"/>
    </location>
</feature>
<dbReference type="EMBL" id="NVQR01000008">
    <property type="protein sequence ID" value="PCH63771.1"/>
    <property type="molecule type" value="Genomic_DNA"/>
</dbReference>
<dbReference type="Gene3D" id="1.10.3470.10">
    <property type="entry name" value="ABC transporter involved in vitamin B12 uptake, BtuC"/>
    <property type="match status" value="1"/>
</dbReference>
<keyword evidence="5" id="KW-1003">Cell membrane</keyword>
<gene>
    <name evidence="16" type="ORF">COC19_00660</name>
</gene>
<dbReference type="GO" id="GO:0006829">
    <property type="term" value="P:zinc ion transport"/>
    <property type="evidence" value="ECO:0007669"/>
    <property type="project" value="UniProtKB-KW"/>
</dbReference>
<keyword evidence="6" id="KW-0997">Cell inner membrane</keyword>
<dbReference type="SUPFAM" id="SSF81345">
    <property type="entry name" value="ABC transporter involved in vitamin B12 uptake, BtuC"/>
    <property type="match status" value="1"/>
</dbReference>
<comment type="caution">
    <text evidence="16">The sequence shown here is derived from an EMBL/GenBank/DDBJ whole genome shotgun (WGS) entry which is preliminary data.</text>
</comment>
<evidence type="ECO:0000256" key="11">
    <source>
        <dbReference type="ARBA" id="ARBA00023065"/>
    </source>
</evidence>
<feature type="transmembrane region" description="Helical" evidence="15">
    <location>
        <begin position="222"/>
        <end position="242"/>
    </location>
</feature>
<feature type="transmembrane region" description="Helical" evidence="15">
    <location>
        <begin position="49"/>
        <end position="82"/>
    </location>
</feature>
<keyword evidence="8" id="KW-0862">Zinc</keyword>
<evidence type="ECO:0000313" key="17">
    <source>
        <dbReference type="Proteomes" id="UP000218172"/>
    </source>
</evidence>
<comment type="subcellular location">
    <subcellularLocation>
        <location evidence="2">Cell inner membrane</location>
        <topology evidence="2">Multi-pass membrane protein</topology>
    </subcellularLocation>
    <subcellularLocation>
        <location evidence="14">Cell membrane</location>
        <topology evidence="14">Multi-pass membrane protein</topology>
    </subcellularLocation>
</comment>
<feature type="transmembrane region" description="Helical" evidence="15">
    <location>
        <begin position="248"/>
        <end position="266"/>
    </location>
</feature>
<accession>A0A2A4MUP1</accession>
<comment type="function">
    <text evidence="1">Involved in the high-affinity zinc uptake transport system.</text>
</comment>
<evidence type="ECO:0000256" key="7">
    <source>
        <dbReference type="ARBA" id="ARBA00022692"/>
    </source>
</evidence>
<evidence type="ECO:0000256" key="14">
    <source>
        <dbReference type="RuleBase" id="RU003943"/>
    </source>
</evidence>
<evidence type="ECO:0000256" key="5">
    <source>
        <dbReference type="ARBA" id="ARBA00022475"/>
    </source>
</evidence>
<evidence type="ECO:0000256" key="13">
    <source>
        <dbReference type="ARBA" id="ARBA00040080"/>
    </source>
</evidence>
<proteinExistence type="inferred from homology"/>
<evidence type="ECO:0000256" key="3">
    <source>
        <dbReference type="ARBA" id="ARBA00008034"/>
    </source>
</evidence>
<evidence type="ECO:0000256" key="4">
    <source>
        <dbReference type="ARBA" id="ARBA00022448"/>
    </source>
</evidence>
<dbReference type="InterPro" id="IPR001626">
    <property type="entry name" value="ABC_TroCD"/>
</dbReference>
<protein>
    <recommendedName>
        <fullName evidence="13">High-affinity zinc uptake system membrane protein ZnuB</fullName>
    </recommendedName>
</protein>
<dbReference type="AlphaFoldDB" id="A0A2A4MUP1"/>
<feature type="transmembrane region" description="Helical" evidence="15">
    <location>
        <begin position="13"/>
        <end position="37"/>
    </location>
</feature>
<evidence type="ECO:0000256" key="15">
    <source>
        <dbReference type="SAM" id="Phobius"/>
    </source>
</evidence>
<dbReference type="PANTHER" id="PTHR30477:SF23">
    <property type="entry name" value="HIGH-AFFINITY ZINC UPTAKE SYSTEM MEMBRANE PROTEIN ZNUB"/>
    <property type="match status" value="1"/>
</dbReference>
<evidence type="ECO:0000256" key="1">
    <source>
        <dbReference type="ARBA" id="ARBA00002313"/>
    </source>
</evidence>
<name>A0A2A4MUP1_9GAMM</name>
<evidence type="ECO:0000256" key="2">
    <source>
        <dbReference type="ARBA" id="ARBA00004429"/>
    </source>
</evidence>
<dbReference type="CDD" id="cd06550">
    <property type="entry name" value="TM_ABC_iron-siderophores_like"/>
    <property type="match status" value="1"/>
</dbReference>
<evidence type="ECO:0000256" key="12">
    <source>
        <dbReference type="ARBA" id="ARBA00023136"/>
    </source>
</evidence>
<dbReference type="PANTHER" id="PTHR30477">
    <property type="entry name" value="ABC-TRANSPORTER METAL-BINDING PROTEIN"/>
    <property type="match status" value="1"/>
</dbReference>
<sequence length="272" mass="29176">MIETLRLLLTTDFVLYALFAGISIALVSGPLGSFVIWRRMSYFGDTLAHSALLGVALGLIMDINLQLSIILSCVVFALALVVLEKNKTVSTDTLLGILAHSTLALGVLVLALYDSARVNLEAYLFGDLLTISSSDLTWVLLSCAVIALILWRYWNQLLSITVHAELAEIEGLDVRKLNLLLVILVAMTIAVSMKIVGVLLITSLLIIPPAAARQISKTPEQMAIIASVIGSLAVLLGLSMAFVLDTPVGPSIVVVACAAFFVLYFLPKSIKP</sequence>
<keyword evidence="7 14" id="KW-0812">Transmembrane</keyword>
<dbReference type="Pfam" id="PF00950">
    <property type="entry name" value="ABC-3"/>
    <property type="match status" value="1"/>
</dbReference>